<proteinExistence type="inferred from homology"/>
<reference evidence="5" key="4">
    <citation type="journal article" date="2015" name="G3 (Bethesda)">
        <title>Genome sequences of three phytopathogenic species of the Magnaporthaceae family of fungi.</title>
        <authorList>
            <person name="Okagaki L.H."/>
            <person name="Nunes C.C."/>
            <person name="Sailsbery J."/>
            <person name="Clay B."/>
            <person name="Brown D."/>
            <person name="John T."/>
            <person name="Oh Y."/>
            <person name="Young N."/>
            <person name="Fitzgerald M."/>
            <person name="Haas B.J."/>
            <person name="Zeng Q."/>
            <person name="Young S."/>
            <person name="Adiconis X."/>
            <person name="Fan L."/>
            <person name="Levin J.Z."/>
            <person name="Mitchell T.K."/>
            <person name="Okubara P.A."/>
            <person name="Farman M.L."/>
            <person name="Kohn L.M."/>
            <person name="Birren B."/>
            <person name="Ma L.-J."/>
            <person name="Dean R.A."/>
        </authorList>
    </citation>
    <scope>NUCLEOTIDE SEQUENCE</scope>
    <source>
        <strain evidence="5">ATCC 64411 / 73-15</strain>
    </source>
</reference>
<dbReference type="VEuPathDB" id="FungiDB:MAPG_01634"/>
<dbReference type="CDD" id="cd02947">
    <property type="entry name" value="TRX_family"/>
    <property type="match status" value="1"/>
</dbReference>
<dbReference type="InterPro" id="IPR036249">
    <property type="entry name" value="Thioredoxin-like_sf"/>
</dbReference>
<dbReference type="eggNOG" id="KOG0907">
    <property type="taxonomic scope" value="Eukaryota"/>
</dbReference>
<dbReference type="EMBL" id="GL876966">
    <property type="protein sequence ID" value="KLU82562.1"/>
    <property type="molecule type" value="Genomic_DNA"/>
</dbReference>
<dbReference type="Proteomes" id="UP000011715">
    <property type="component" value="Unassembled WGS sequence"/>
</dbReference>
<evidence type="ECO:0000313" key="4">
    <source>
        <dbReference type="EMBL" id="KLU82562.1"/>
    </source>
</evidence>
<dbReference type="FunFam" id="3.40.30.10:FF:000245">
    <property type="entry name" value="Thioredoxin"/>
    <property type="match status" value="1"/>
</dbReference>
<feature type="domain" description="Thioredoxin" evidence="3">
    <location>
        <begin position="46"/>
        <end position="168"/>
    </location>
</feature>
<dbReference type="PROSITE" id="PS51352">
    <property type="entry name" value="THIOREDOXIN_2"/>
    <property type="match status" value="1"/>
</dbReference>
<comment type="similarity">
    <text evidence="1">Belongs to the thioredoxin family.</text>
</comment>
<reference evidence="6" key="2">
    <citation type="submission" date="2010-05" db="EMBL/GenBank/DDBJ databases">
        <title>The genome sequence of Magnaporthe poae strain ATCC 64411.</title>
        <authorList>
            <person name="Ma L.-J."/>
            <person name="Dead R."/>
            <person name="Young S."/>
            <person name="Zeng Q."/>
            <person name="Koehrsen M."/>
            <person name="Alvarado L."/>
            <person name="Berlin A."/>
            <person name="Chapman S.B."/>
            <person name="Chen Z."/>
            <person name="Freedman E."/>
            <person name="Gellesch M."/>
            <person name="Goldberg J."/>
            <person name="Griggs A."/>
            <person name="Gujja S."/>
            <person name="Heilman E.R."/>
            <person name="Heiman D."/>
            <person name="Hepburn T."/>
            <person name="Howarth C."/>
            <person name="Jen D."/>
            <person name="Larson L."/>
            <person name="Mehta T."/>
            <person name="Neiman D."/>
            <person name="Pearson M."/>
            <person name="Roberts A."/>
            <person name="Saif S."/>
            <person name="Shea T."/>
            <person name="Shenoy N."/>
            <person name="Sisk P."/>
            <person name="Stolte C."/>
            <person name="Sykes S."/>
            <person name="Walk T."/>
            <person name="White J."/>
            <person name="Yandava C."/>
            <person name="Haas B."/>
            <person name="Nusbaum C."/>
            <person name="Birren B."/>
        </authorList>
    </citation>
    <scope>NUCLEOTIDE SEQUENCE [LARGE SCALE GENOMIC DNA]</scope>
    <source>
        <strain evidence="6">ATCC 64411 / 73-15</strain>
    </source>
</reference>
<dbReference type="Gene3D" id="3.40.30.10">
    <property type="entry name" value="Glutaredoxin"/>
    <property type="match status" value="1"/>
</dbReference>
<dbReference type="EnsemblFungi" id="MAPG_01634T0">
    <property type="protein sequence ID" value="MAPG_01634T0"/>
    <property type="gene ID" value="MAPG_01634"/>
</dbReference>
<dbReference type="GO" id="GO:0015035">
    <property type="term" value="F:protein-disulfide reductase activity"/>
    <property type="evidence" value="ECO:0007669"/>
    <property type="project" value="InterPro"/>
</dbReference>
<dbReference type="InterPro" id="IPR013766">
    <property type="entry name" value="Thioredoxin_domain"/>
</dbReference>
<reference evidence="5" key="5">
    <citation type="submission" date="2015-06" db="UniProtKB">
        <authorList>
            <consortium name="EnsemblFungi"/>
        </authorList>
    </citation>
    <scope>IDENTIFICATION</scope>
    <source>
        <strain evidence="5">ATCC 64411</strain>
    </source>
</reference>
<accession>A0A0C4DP80</accession>
<reference evidence="4" key="3">
    <citation type="submission" date="2011-03" db="EMBL/GenBank/DDBJ databases">
        <title>Annotation of Magnaporthe poae ATCC 64411.</title>
        <authorList>
            <person name="Ma L.-J."/>
            <person name="Dead R."/>
            <person name="Young S.K."/>
            <person name="Zeng Q."/>
            <person name="Gargeya S."/>
            <person name="Fitzgerald M."/>
            <person name="Haas B."/>
            <person name="Abouelleil A."/>
            <person name="Alvarado L."/>
            <person name="Arachchi H.M."/>
            <person name="Berlin A."/>
            <person name="Brown A."/>
            <person name="Chapman S.B."/>
            <person name="Chen Z."/>
            <person name="Dunbar C."/>
            <person name="Freedman E."/>
            <person name="Gearin G."/>
            <person name="Gellesch M."/>
            <person name="Goldberg J."/>
            <person name="Griggs A."/>
            <person name="Gujja S."/>
            <person name="Heiman D."/>
            <person name="Howarth C."/>
            <person name="Larson L."/>
            <person name="Lui A."/>
            <person name="MacDonald P.J.P."/>
            <person name="Mehta T."/>
            <person name="Montmayeur A."/>
            <person name="Murphy C."/>
            <person name="Neiman D."/>
            <person name="Pearson M."/>
            <person name="Priest M."/>
            <person name="Roberts A."/>
            <person name="Saif S."/>
            <person name="Shea T."/>
            <person name="Shenoy N."/>
            <person name="Sisk P."/>
            <person name="Stolte C."/>
            <person name="Sykes S."/>
            <person name="Yandava C."/>
            <person name="Wortman J."/>
            <person name="Nusbaum C."/>
            <person name="Birren B."/>
        </authorList>
    </citation>
    <scope>NUCLEOTIDE SEQUENCE</scope>
    <source>
        <strain evidence="4">ATCC 64411</strain>
    </source>
</reference>
<dbReference type="InterPro" id="IPR005746">
    <property type="entry name" value="Thioredoxin"/>
</dbReference>
<protein>
    <submittedName>
        <fullName evidence="4">Thioredoxin</fullName>
    </submittedName>
</protein>
<evidence type="ECO:0000313" key="6">
    <source>
        <dbReference type="Proteomes" id="UP000011715"/>
    </source>
</evidence>
<sequence>MSRLIRSIILPTTKTILARPSVTTTQRLLAARRPTTAAAAAAKTPFARATQAPIRGFRSTPANMTVQAVKTEEEFKDAIAKHKVVLVDFFATWCGPCKAISPMVEKWSDKYPNIHYVKVDVDELPVVSQEYGVRAMPTFLLFTDGEKTNEVVGAIPPKLEALITENHPASA</sequence>
<evidence type="ECO:0000259" key="3">
    <source>
        <dbReference type="PROSITE" id="PS51352"/>
    </source>
</evidence>
<dbReference type="STRING" id="644358.A0A0C4DP80"/>
<keyword evidence="6" id="KW-1185">Reference proteome</keyword>
<reference evidence="4" key="1">
    <citation type="submission" date="2010-05" db="EMBL/GenBank/DDBJ databases">
        <title>The Genome Sequence of Magnaporthe poae strain ATCC 64411.</title>
        <authorList>
            <consortium name="The Broad Institute Genome Sequencing Platform"/>
            <consortium name="Broad Institute Genome Sequencing Center for Infectious Disease"/>
            <person name="Ma L.-J."/>
            <person name="Dead R."/>
            <person name="Young S."/>
            <person name="Zeng Q."/>
            <person name="Koehrsen M."/>
            <person name="Alvarado L."/>
            <person name="Berlin A."/>
            <person name="Chapman S.B."/>
            <person name="Chen Z."/>
            <person name="Freedman E."/>
            <person name="Gellesch M."/>
            <person name="Goldberg J."/>
            <person name="Griggs A."/>
            <person name="Gujja S."/>
            <person name="Heilman E.R."/>
            <person name="Heiman D."/>
            <person name="Hepburn T."/>
            <person name="Howarth C."/>
            <person name="Jen D."/>
            <person name="Larson L."/>
            <person name="Mehta T."/>
            <person name="Neiman D."/>
            <person name="Pearson M."/>
            <person name="Roberts A."/>
            <person name="Saif S."/>
            <person name="Shea T."/>
            <person name="Shenoy N."/>
            <person name="Sisk P."/>
            <person name="Stolte C."/>
            <person name="Sykes S."/>
            <person name="Walk T."/>
            <person name="White J."/>
            <person name="Yandava C."/>
            <person name="Haas B."/>
            <person name="Nusbaum C."/>
            <person name="Birren B."/>
        </authorList>
    </citation>
    <scope>NUCLEOTIDE SEQUENCE</scope>
    <source>
        <strain evidence="4">ATCC 64411</strain>
    </source>
</reference>
<evidence type="ECO:0000313" key="5">
    <source>
        <dbReference type="EnsemblFungi" id="MAPG_01634T0"/>
    </source>
</evidence>
<keyword evidence="2" id="KW-1015">Disulfide bond</keyword>
<dbReference type="PROSITE" id="PS00194">
    <property type="entry name" value="THIOREDOXIN_1"/>
    <property type="match status" value="1"/>
</dbReference>
<dbReference type="PRINTS" id="PR00421">
    <property type="entry name" value="THIOREDOXIN"/>
</dbReference>
<dbReference type="OMA" id="PAFIAMS"/>
<dbReference type="PANTHER" id="PTHR46115">
    <property type="entry name" value="THIOREDOXIN-LIKE PROTEIN 1"/>
    <property type="match status" value="1"/>
</dbReference>
<name>A0A0C4DP80_MAGP6</name>
<organism evidence="5 6">
    <name type="scientific">Magnaporthiopsis poae (strain ATCC 64411 / 73-15)</name>
    <name type="common">Kentucky bluegrass fungus</name>
    <name type="synonym">Magnaporthe poae</name>
    <dbReference type="NCBI Taxonomy" id="644358"/>
    <lineage>
        <taxon>Eukaryota</taxon>
        <taxon>Fungi</taxon>
        <taxon>Dikarya</taxon>
        <taxon>Ascomycota</taxon>
        <taxon>Pezizomycotina</taxon>
        <taxon>Sordariomycetes</taxon>
        <taxon>Sordariomycetidae</taxon>
        <taxon>Magnaporthales</taxon>
        <taxon>Magnaporthaceae</taxon>
        <taxon>Magnaporthiopsis</taxon>
    </lineage>
</organism>
<dbReference type="EMBL" id="ADBL01000397">
    <property type="status" value="NOT_ANNOTATED_CDS"/>
    <property type="molecule type" value="Genomic_DNA"/>
</dbReference>
<dbReference type="OrthoDB" id="10263751at2759"/>
<dbReference type="Pfam" id="PF00085">
    <property type="entry name" value="Thioredoxin"/>
    <property type="match status" value="1"/>
</dbReference>
<evidence type="ECO:0000256" key="1">
    <source>
        <dbReference type="ARBA" id="ARBA00008987"/>
    </source>
</evidence>
<dbReference type="NCBIfam" id="TIGR01068">
    <property type="entry name" value="thioredoxin"/>
    <property type="match status" value="1"/>
</dbReference>
<evidence type="ECO:0000256" key="2">
    <source>
        <dbReference type="ARBA" id="ARBA00023157"/>
    </source>
</evidence>
<dbReference type="AlphaFoldDB" id="A0A0C4DP80"/>
<dbReference type="InterPro" id="IPR017937">
    <property type="entry name" value="Thioredoxin_CS"/>
</dbReference>
<gene>
    <name evidence="4" type="ORF">MAPG_01634</name>
</gene>
<dbReference type="SUPFAM" id="SSF52833">
    <property type="entry name" value="Thioredoxin-like"/>
    <property type="match status" value="1"/>
</dbReference>